<keyword evidence="2" id="KW-0472">Membrane</keyword>
<feature type="transmembrane region" description="Helical" evidence="2">
    <location>
        <begin position="72"/>
        <end position="94"/>
    </location>
</feature>
<feature type="transmembrane region" description="Helical" evidence="2">
    <location>
        <begin position="47"/>
        <end position="66"/>
    </location>
</feature>
<feature type="transmembrane region" description="Helical" evidence="2">
    <location>
        <begin position="313"/>
        <end position="334"/>
    </location>
</feature>
<feature type="region of interest" description="Disordered" evidence="1">
    <location>
        <begin position="1"/>
        <end position="34"/>
    </location>
</feature>
<keyword evidence="2" id="KW-0812">Transmembrane</keyword>
<feature type="domain" description="Acyltransferase 3" evidence="3">
    <location>
        <begin position="44"/>
        <end position="365"/>
    </location>
</feature>
<dbReference type="RefSeq" id="WP_244684932.1">
    <property type="nucleotide sequence ID" value="NZ_CP095043.1"/>
</dbReference>
<dbReference type="InterPro" id="IPR052734">
    <property type="entry name" value="Nod_factor_acetyltransferase"/>
</dbReference>
<feature type="compositionally biased region" description="Low complexity" evidence="1">
    <location>
        <begin position="24"/>
        <end position="33"/>
    </location>
</feature>
<evidence type="ECO:0000313" key="5">
    <source>
        <dbReference type="Proteomes" id="UP000831775"/>
    </source>
</evidence>
<protein>
    <submittedName>
        <fullName evidence="4">Acyltransferase family protein</fullName>
    </submittedName>
</protein>
<name>A0ABY4FU24_9MICO</name>
<dbReference type="EMBL" id="CP095043">
    <property type="protein sequence ID" value="UOQ59746.1"/>
    <property type="molecule type" value="Genomic_DNA"/>
</dbReference>
<dbReference type="InterPro" id="IPR002656">
    <property type="entry name" value="Acyl_transf_3_dom"/>
</dbReference>
<evidence type="ECO:0000256" key="2">
    <source>
        <dbReference type="SAM" id="Phobius"/>
    </source>
</evidence>
<feature type="transmembrane region" description="Helical" evidence="2">
    <location>
        <begin position="139"/>
        <end position="160"/>
    </location>
</feature>
<dbReference type="Pfam" id="PF01757">
    <property type="entry name" value="Acyl_transf_3"/>
    <property type="match status" value="1"/>
</dbReference>
<evidence type="ECO:0000259" key="3">
    <source>
        <dbReference type="Pfam" id="PF01757"/>
    </source>
</evidence>
<dbReference type="PANTHER" id="PTHR37312:SF1">
    <property type="entry name" value="MEMBRANE-BOUND ACYLTRANSFERASE YKRP-RELATED"/>
    <property type="match status" value="1"/>
</dbReference>
<reference evidence="4 5" key="1">
    <citation type="submission" date="2022-04" db="EMBL/GenBank/DDBJ databases">
        <title>Leucobacter sp. isolated from rhizosphere of onion.</title>
        <authorList>
            <person name="Won M."/>
            <person name="Lee C.-M."/>
            <person name="Woen H.-Y."/>
            <person name="Kwon S.-W."/>
        </authorList>
    </citation>
    <scope>NUCLEOTIDE SEQUENCE [LARGE SCALE GENOMIC DNA]</scope>
    <source>
        <strain evidence="4 5">H25R-14</strain>
    </source>
</reference>
<feature type="transmembrane region" description="Helical" evidence="2">
    <location>
        <begin position="277"/>
        <end position="306"/>
    </location>
</feature>
<gene>
    <name evidence="4" type="ORF">MUN76_11905</name>
</gene>
<evidence type="ECO:0000256" key="1">
    <source>
        <dbReference type="SAM" id="MobiDB-lite"/>
    </source>
</evidence>
<feature type="transmembrane region" description="Helical" evidence="2">
    <location>
        <begin position="106"/>
        <end position="127"/>
    </location>
</feature>
<organism evidence="4 5">
    <name type="scientific">Leucobacter rhizosphaerae</name>
    <dbReference type="NCBI Taxonomy" id="2932245"/>
    <lineage>
        <taxon>Bacteria</taxon>
        <taxon>Bacillati</taxon>
        <taxon>Actinomycetota</taxon>
        <taxon>Actinomycetes</taxon>
        <taxon>Micrococcales</taxon>
        <taxon>Microbacteriaceae</taxon>
        <taxon>Leucobacter</taxon>
    </lineage>
</organism>
<keyword evidence="4" id="KW-0808">Transferase</keyword>
<keyword evidence="2" id="KW-1133">Transmembrane helix</keyword>
<accession>A0ABY4FU24</accession>
<proteinExistence type="predicted"/>
<dbReference type="PANTHER" id="PTHR37312">
    <property type="entry name" value="MEMBRANE-BOUND ACYLTRANSFERASE YKRP-RELATED"/>
    <property type="match status" value="1"/>
</dbReference>
<sequence>MSAEPTPASTGAPAATGSGGAPGAAGAEATTGSPAPPKARIALWDNARFVLIVLVVVGHTISTVRTDSEFGFALYAYIYLFHMPAMILLSGLFSKPEVSPKAVRSTVQLLAVWLIWEGIWALIHLFVEGRGPGPGFLVAPAWTLWFLVTLVTMRIALPYIARLRHPLLFSIAVALIAGLSPAIGTDFSASRTLCFLPFFVAGWLIRDRGWLDGAWFMTPAPAARVAGWGILAAVAAAFVLLPQLRETWRIDRWLTWRDGYDWLFAHAPIGDWEPTTWAAISAGGIAVAAGLLAVAAMMTFAILLVVPRGHSVITVWGSRTLFVYLLHGPIVWVLRETGVVGGISSLGQGGLALLVAIGILLAALLSMTWVTRVFKPIIEPPIDWALARISR</sequence>
<feature type="transmembrane region" description="Helical" evidence="2">
    <location>
        <begin position="225"/>
        <end position="244"/>
    </location>
</feature>
<dbReference type="GO" id="GO:0016746">
    <property type="term" value="F:acyltransferase activity"/>
    <property type="evidence" value="ECO:0007669"/>
    <property type="project" value="UniProtKB-KW"/>
</dbReference>
<feature type="compositionally biased region" description="Low complexity" evidence="1">
    <location>
        <begin position="1"/>
        <end position="16"/>
    </location>
</feature>
<keyword evidence="5" id="KW-1185">Reference proteome</keyword>
<evidence type="ECO:0000313" key="4">
    <source>
        <dbReference type="EMBL" id="UOQ59746.1"/>
    </source>
</evidence>
<dbReference type="Proteomes" id="UP000831775">
    <property type="component" value="Chromosome"/>
</dbReference>
<feature type="transmembrane region" description="Helical" evidence="2">
    <location>
        <begin position="346"/>
        <end position="365"/>
    </location>
</feature>
<feature type="transmembrane region" description="Helical" evidence="2">
    <location>
        <begin position="167"/>
        <end position="183"/>
    </location>
</feature>
<keyword evidence="4" id="KW-0012">Acyltransferase</keyword>